<evidence type="ECO:0000256" key="3">
    <source>
        <dbReference type="SAM" id="MobiDB-lite"/>
    </source>
</evidence>
<protein>
    <submittedName>
        <fullName evidence="5">Fumarylacetoacetate hydrolase family protein</fullName>
    </submittedName>
</protein>
<dbReference type="InterPro" id="IPR051121">
    <property type="entry name" value="FAH"/>
</dbReference>
<sequence>MELVDSSSARVPGGRTGHGPVRWPCRPHPPDTAGRPRPAKPTRSHRANTHRPAVRPPGPAHLRWRQPMKLLTFKTRGADQARLGGVLPGQEVLDLTGASAGDPQFESMLSLIEAGPDGLSRAADLIHGGARAHAYPIAEVDMLAPIPRPRKNVYCVGLNFRSHVEQNAAALGQPVEIPDVPLFFSKPVTAVIGTGEAIRLDERLTTQLDYEVELAIVIGRRGIGIDPGQASDYIFGYTIANDVSARDLQWRTSQFLYGKGLDTYCPLGPVVLTADQVPSLDDLTLELLVNNEIRQSESAGHMLFSPAEVIGWLSSGITLEPGDIITLGTPGGCGYQTTPTRFLGPGDIVECRVDAIGSLINPVQSV</sequence>
<evidence type="ECO:0000256" key="1">
    <source>
        <dbReference type="ARBA" id="ARBA00010211"/>
    </source>
</evidence>
<dbReference type="Pfam" id="PF01557">
    <property type="entry name" value="FAA_hydrolase"/>
    <property type="match status" value="1"/>
</dbReference>
<dbReference type="SUPFAM" id="SSF56529">
    <property type="entry name" value="FAH"/>
    <property type="match status" value="1"/>
</dbReference>
<dbReference type="GO" id="GO:0046872">
    <property type="term" value="F:metal ion binding"/>
    <property type="evidence" value="ECO:0007669"/>
    <property type="project" value="UniProtKB-KW"/>
</dbReference>
<reference evidence="5 6" key="2">
    <citation type="submission" date="2019-08" db="EMBL/GenBank/DDBJ databases">
        <title>Jejuicoccus antrihumi gen. nov., sp. nov., a new member of the family Dermacoccaceae isolated from a cave.</title>
        <authorList>
            <person name="Schumann P."/>
            <person name="Kim I.S."/>
        </authorList>
    </citation>
    <scope>NUCLEOTIDE SEQUENCE [LARGE SCALE GENOMIC DNA]</scope>
    <source>
        <strain evidence="5 6">C5-26</strain>
    </source>
</reference>
<reference evidence="5 6" key="1">
    <citation type="submission" date="2019-05" db="EMBL/GenBank/DDBJ databases">
        <authorList>
            <person name="Lee S.D."/>
        </authorList>
    </citation>
    <scope>NUCLEOTIDE SEQUENCE [LARGE SCALE GENOMIC DNA]</scope>
    <source>
        <strain evidence="5 6">C5-26</strain>
    </source>
</reference>
<dbReference type="AlphaFoldDB" id="A0A563DTI9"/>
<dbReference type="FunFam" id="3.90.850.10:FF:000002">
    <property type="entry name" value="2-hydroxyhepta-2,4-diene-1,7-dioate isomerase"/>
    <property type="match status" value="1"/>
</dbReference>
<keyword evidence="6" id="KW-1185">Reference proteome</keyword>
<feature type="compositionally biased region" description="Basic residues" evidence="3">
    <location>
        <begin position="37"/>
        <end position="53"/>
    </location>
</feature>
<comment type="caution">
    <text evidence="5">The sequence shown here is derived from an EMBL/GenBank/DDBJ whole genome shotgun (WGS) entry which is preliminary data.</text>
</comment>
<dbReference type="GO" id="GO:0016853">
    <property type="term" value="F:isomerase activity"/>
    <property type="evidence" value="ECO:0007669"/>
    <property type="project" value="UniProtKB-ARBA"/>
</dbReference>
<keyword evidence="5" id="KW-0378">Hydrolase</keyword>
<dbReference type="InterPro" id="IPR036663">
    <property type="entry name" value="Fumarylacetoacetase_C_sf"/>
</dbReference>
<dbReference type="InterPro" id="IPR011234">
    <property type="entry name" value="Fumarylacetoacetase-like_C"/>
</dbReference>
<evidence type="ECO:0000259" key="4">
    <source>
        <dbReference type="Pfam" id="PF01557"/>
    </source>
</evidence>
<name>A0A563DTI9_9MICO</name>
<evidence type="ECO:0000313" key="6">
    <source>
        <dbReference type="Proteomes" id="UP000320244"/>
    </source>
</evidence>
<evidence type="ECO:0000256" key="2">
    <source>
        <dbReference type="ARBA" id="ARBA00022723"/>
    </source>
</evidence>
<dbReference type="Gene3D" id="3.90.850.10">
    <property type="entry name" value="Fumarylacetoacetase-like, C-terminal domain"/>
    <property type="match status" value="1"/>
</dbReference>
<proteinExistence type="inferred from homology"/>
<feature type="domain" description="Fumarylacetoacetase-like C-terminal" evidence="4">
    <location>
        <begin position="153"/>
        <end position="364"/>
    </location>
</feature>
<dbReference type="PANTHER" id="PTHR42796:SF4">
    <property type="entry name" value="FUMARYLACETOACETATE HYDROLASE DOMAIN-CONTAINING PROTEIN 2A"/>
    <property type="match status" value="1"/>
</dbReference>
<comment type="similarity">
    <text evidence="1">Belongs to the FAH family.</text>
</comment>
<dbReference type="PANTHER" id="PTHR42796">
    <property type="entry name" value="FUMARYLACETOACETATE HYDROLASE DOMAIN-CONTAINING PROTEIN 2A-RELATED"/>
    <property type="match status" value="1"/>
</dbReference>
<keyword evidence="2" id="KW-0479">Metal-binding</keyword>
<accession>A0A563DTI9</accession>
<evidence type="ECO:0000313" key="5">
    <source>
        <dbReference type="EMBL" id="TWP33242.1"/>
    </source>
</evidence>
<dbReference type="OrthoDB" id="9805307at2"/>
<dbReference type="Proteomes" id="UP000320244">
    <property type="component" value="Unassembled WGS sequence"/>
</dbReference>
<dbReference type="GO" id="GO:0016787">
    <property type="term" value="F:hydrolase activity"/>
    <property type="evidence" value="ECO:0007669"/>
    <property type="project" value="UniProtKB-KW"/>
</dbReference>
<dbReference type="GO" id="GO:0019752">
    <property type="term" value="P:carboxylic acid metabolic process"/>
    <property type="evidence" value="ECO:0007669"/>
    <property type="project" value="UniProtKB-ARBA"/>
</dbReference>
<gene>
    <name evidence="5" type="ORF">FGL98_21840</name>
</gene>
<dbReference type="EMBL" id="VCQV01000045">
    <property type="protein sequence ID" value="TWP33242.1"/>
    <property type="molecule type" value="Genomic_DNA"/>
</dbReference>
<organism evidence="5 6">
    <name type="scientific">Leekyejoonella antrihumi</name>
    <dbReference type="NCBI Taxonomy" id="1660198"/>
    <lineage>
        <taxon>Bacteria</taxon>
        <taxon>Bacillati</taxon>
        <taxon>Actinomycetota</taxon>
        <taxon>Actinomycetes</taxon>
        <taxon>Micrococcales</taxon>
        <taxon>Dermacoccaceae</taxon>
        <taxon>Leekyejoonella</taxon>
    </lineage>
</organism>
<feature type="region of interest" description="Disordered" evidence="3">
    <location>
        <begin position="1"/>
        <end position="61"/>
    </location>
</feature>